<protein>
    <submittedName>
        <fullName evidence="1">Uncharacterized protein</fullName>
    </submittedName>
</protein>
<gene>
    <name evidence="1" type="ORF">B5807_05004</name>
</gene>
<evidence type="ECO:0000313" key="1">
    <source>
        <dbReference type="EMBL" id="OSS50359.1"/>
    </source>
</evidence>
<proteinExistence type="predicted"/>
<dbReference type="InParanoid" id="A0A1Y2M3F4"/>
<organism evidence="1 2">
    <name type="scientific">Epicoccum nigrum</name>
    <name type="common">Soil fungus</name>
    <name type="synonym">Epicoccum purpurascens</name>
    <dbReference type="NCBI Taxonomy" id="105696"/>
    <lineage>
        <taxon>Eukaryota</taxon>
        <taxon>Fungi</taxon>
        <taxon>Dikarya</taxon>
        <taxon>Ascomycota</taxon>
        <taxon>Pezizomycotina</taxon>
        <taxon>Dothideomycetes</taxon>
        <taxon>Pleosporomycetidae</taxon>
        <taxon>Pleosporales</taxon>
        <taxon>Pleosporineae</taxon>
        <taxon>Didymellaceae</taxon>
        <taxon>Epicoccum</taxon>
    </lineage>
</organism>
<accession>A0A1Y2M3F4</accession>
<keyword evidence="2" id="KW-1185">Reference proteome</keyword>
<dbReference type="AlphaFoldDB" id="A0A1Y2M3F4"/>
<sequence>MPLGPSLNNHDRNYEATRLAGIQTLRRLRVIDEHSPGPLVIPSAIATIQNTKAEAEDYKGLIAAELGVKFDGNGAEEEVEDV</sequence>
<reference evidence="1 2" key="1">
    <citation type="journal article" date="2017" name="Genome Announc.">
        <title>Genome sequence of the saprophytic ascomycete Epicoccum nigrum ICMP 19927 strain isolated from New Zealand.</title>
        <authorList>
            <person name="Fokin M."/>
            <person name="Fleetwood D."/>
            <person name="Weir B.S."/>
            <person name="Villas-Boas S.G."/>
        </authorList>
    </citation>
    <scope>NUCLEOTIDE SEQUENCE [LARGE SCALE GENOMIC DNA]</scope>
    <source>
        <strain evidence="1 2">ICMP 19927</strain>
    </source>
</reference>
<dbReference type="EMBL" id="KZ107842">
    <property type="protein sequence ID" value="OSS50359.1"/>
    <property type="molecule type" value="Genomic_DNA"/>
</dbReference>
<name>A0A1Y2M3F4_EPING</name>
<dbReference type="Proteomes" id="UP000193240">
    <property type="component" value="Unassembled WGS sequence"/>
</dbReference>
<evidence type="ECO:0000313" key="2">
    <source>
        <dbReference type="Proteomes" id="UP000193240"/>
    </source>
</evidence>